<protein>
    <submittedName>
        <fullName evidence="2">Uncharacterized protein</fullName>
    </submittedName>
</protein>
<organism evidence="2 3">
    <name type="scientific">Candidatus Woykebacteria bacterium RBG_13_40_15</name>
    <dbReference type="NCBI Taxonomy" id="1802593"/>
    <lineage>
        <taxon>Bacteria</taxon>
        <taxon>Candidatus Woykeibacteriota</taxon>
    </lineage>
</organism>
<accession>A0A1G1W758</accession>
<dbReference type="Proteomes" id="UP000176631">
    <property type="component" value="Unassembled WGS sequence"/>
</dbReference>
<reference evidence="2 3" key="1">
    <citation type="journal article" date="2016" name="Nat. Commun.">
        <title>Thousands of microbial genomes shed light on interconnected biogeochemical processes in an aquifer system.</title>
        <authorList>
            <person name="Anantharaman K."/>
            <person name="Brown C.T."/>
            <person name="Hug L.A."/>
            <person name="Sharon I."/>
            <person name="Castelle C.J."/>
            <person name="Probst A.J."/>
            <person name="Thomas B.C."/>
            <person name="Singh A."/>
            <person name="Wilkins M.J."/>
            <person name="Karaoz U."/>
            <person name="Brodie E.L."/>
            <person name="Williams K.H."/>
            <person name="Hubbard S.S."/>
            <person name="Banfield J.F."/>
        </authorList>
    </citation>
    <scope>NUCLEOTIDE SEQUENCE [LARGE SCALE GENOMIC DNA]</scope>
</reference>
<dbReference type="STRING" id="1802593.A2172_04885"/>
<gene>
    <name evidence="2" type="ORF">A2172_04885</name>
</gene>
<feature type="transmembrane region" description="Helical" evidence="1">
    <location>
        <begin position="7"/>
        <end position="35"/>
    </location>
</feature>
<keyword evidence="1" id="KW-1133">Transmembrane helix</keyword>
<evidence type="ECO:0000313" key="2">
    <source>
        <dbReference type="EMBL" id="OGY23515.1"/>
    </source>
</evidence>
<name>A0A1G1W758_9BACT</name>
<dbReference type="AlphaFoldDB" id="A0A1G1W758"/>
<feature type="transmembrane region" description="Helical" evidence="1">
    <location>
        <begin position="55"/>
        <end position="82"/>
    </location>
</feature>
<proteinExistence type="predicted"/>
<keyword evidence="1" id="KW-0812">Transmembrane</keyword>
<keyword evidence="1" id="KW-0472">Membrane</keyword>
<evidence type="ECO:0000313" key="3">
    <source>
        <dbReference type="Proteomes" id="UP000176631"/>
    </source>
</evidence>
<comment type="caution">
    <text evidence="2">The sequence shown here is derived from an EMBL/GenBank/DDBJ whole genome shotgun (WGS) entry which is preliminary data.</text>
</comment>
<evidence type="ECO:0000256" key="1">
    <source>
        <dbReference type="SAM" id="Phobius"/>
    </source>
</evidence>
<dbReference type="EMBL" id="MHCP01000025">
    <property type="protein sequence ID" value="OGY23515.1"/>
    <property type="molecule type" value="Genomic_DNA"/>
</dbReference>
<sequence>MTAKLNVLDIVIPTVGILSLALFVTGLFVLTAAGIKIDSYRGPGQAIPVSSWRLFWIGMGLISPGLVEVILGIPIAGVLYAIREGKRG</sequence>